<proteinExistence type="predicted"/>
<evidence type="ECO:0000256" key="1">
    <source>
        <dbReference type="SAM" id="Phobius"/>
    </source>
</evidence>
<dbReference type="AlphaFoldDB" id="A0A1C3UVY1"/>
<dbReference type="RefSeq" id="WP_092573455.1">
    <property type="nucleotide sequence ID" value="NZ_FMAF01000003.1"/>
</dbReference>
<protein>
    <submittedName>
        <fullName evidence="2">Uncharacterized protein</fullName>
    </submittedName>
</protein>
<dbReference type="EMBL" id="FMAF01000003">
    <property type="protein sequence ID" value="SCB19467.1"/>
    <property type="molecule type" value="Genomic_DNA"/>
</dbReference>
<gene>
    <name evidence="2" type="ORF">GA0061101_103406</name>
</gene>
<keyword evidence="1" id="KW-1133">Transmembrane helix</keyword>
<keyword evidence="1" id="KW-0812">Transmembrane</keyword>
<reference evidence="2 3" key="1">
    <citation type="submission" date="2016-08" db="EMBL/GenBank/DDBJ databases">
        <authorList>
            <person name="Seilhamer J.J."/>
        </authorList>
    </citation>
    <scope>NUCLEOTIDE SEQUENCE [LARGE SCALE GENOMIC DNA]</scope>
    <source>
        <strain evidence="2 3">P1-7</strain>
    </source>
</reference>
<evidence type="ECO:0000313" key="2">
    <source>
        <dbReference type="EMBL" id="SCB19467.1"/>
    </source>
</evidence>
<feature type="transmembrane region" description="Helical" evidence="1">
    <location>
        <begin position="45"/>
        <end position="64"/>
    </location>
</feature>
<accession>A0A1C3UVY1</accession>
<feature type="transmembrane region" description="Helical" evidence="1">
    <location>
        <begin position="71"/>
        <end position="88"/>
    </location>
</feature>
<sequence>MHRMMVLYLALIAALPFAVLAAILPVNSYRAQGNEALDCDGPMSVLIFALPVLLIYGAGAIQLYRVRRRRFHLAAALCCLLVFCAVGWNSATASLESYGDASIEACS</sequence>
<evidence type="ECO:0000313" key="3">
    <source>
        <dbReference type="Proteomes" id="UP000199205"/>
    </source>
</evidence>
<dbReference type="Proteomes" id="UP000199205">
    <property type="component" value="Unassembled WGS sequence"/>
</dbReference>
<name>A0A1C3UVY1_9HYPH</name>
<organism evidence="2 3">
    <name type="scientific">Rhizobium lusitanum</name>
    <dbReference type="NCBI Taxonomy" id="293958"/>
    <lineage>
        <taxon>Bacteria</taxon>
        <taxon>Pseudomonadati</taxon>
        <taxon>Pseudomonadota</taxon>
        <taxon>Alphaproteobacteria</taxon>
        <taxon>Hyphomicrobiales</taxon>
        <taxon>Rhizobiaceae</taxon>
        <taxon>Rhizobium/Agrobacterium group</taxon>
        <taxon>Rhizobium</taxon>
    </lineage>
</organism>
<keyword evidence="1" id="KW-0472">Membrane</keyword>
<dbReference type="OrthoDB" id="8305418at2"/>